<dbReference type="AlphaFoldDB" id="A0A830F2P6"/>
<dbReference type="InterPro" id="IPR041346">
    <property type="entry name" value="DR2241_Fer4"/>
</dbReference>
<evidence type="ECO:0000313" key="5">
    <source>
        <dbReference type="Proteomes" id="UP000607197"/>
    </source>
</evidence>
<dbReference type="OrthoDB" id="194676at2157"/>
<reference evidence="4" key="1">
    <citation type="journal article" date="2014" name="Int. J. Syst. Evol. Microbiol.">
        <title>Complete genome sequence of Corynebacterium casei LMG S-19264T (=DSM 44701T), isolated from a smear-ripened cheese.</title>
        <authorList>
            <consortium name="US DOE Joint Genome Institute (JGI-PGF)"/>
            <person name="Walter F."/>
            <person name="Albersmeier A."/>
            <person name="Kalinowski J."/>
            <person name="Ruckert C."/>
        </authorList>
    </citation>
    <scope>NUCLEOTIDE SEQUENCE</scope>
    <source>
        <strain evidence="4">JCM 19596</strain>
    </source>
</reference>
<evidence type="ECO:0000313" key="4">
    <source>
        <dbReference type="EMBL" id="GGL56776.1"/>
    </source>
</evidence>
<evidence type="ECO:0000259" key="1">
    <source>
        <dbReference type="Pfam" id="PF18009"/>
    </source>
</evidence>
<evidence type="ECO:0000259" key="3">
    <source>
        <dbReference type="Pfam" id="PF24039"/>
    </source>
</evidence>
<protein>
    <submittedName>
        <fullName evidence="4">Uncharacterized protein</fullName>
    </submittedName>
</protein>
<accession>A0A830F2P6</accession>
<feature type="domain" description="DR2241 stabilising" evidence="2">
    <location>
        <begin position="95"/>
        <end position="200"/>
    </location>
</feature>
<dbReference type="InterPro" id="IPR055772">
    <property type="entry name" value="DUF7348"/>
</dbReference>
<dbReference type="Pfam" id="PF18069">
    <property type="entry name" value="DR2241"/>
    <property type="match status" value="1"/>
</dbReference>
<dbReference type="InterPro" id="IPR041181">
    <property type="entry name" value="DR2241_middle"/>
</dbReference>
<keyword evidence="5" id="KW-1185">Reference proteome</keyword>
<dbReference type="Gene3D" id="3.30.70.2320">
    <property type="match status" value="1"/>
</dbReference>
<dbReference type="Pfam" id="PF18009">
    <property type="entry name" value="Fer4_23"/>
    <property type="match status" value="1"/>
</dbReference>
<feature type="domain" description="DR2241 4Fe-4S iron-sulfur cluster binding" evidence="1">
    <location>
        <begin position="202"/>
        <end position="282"/>
    </location>
</feature>
<proteinExistence type="predicted"/>
<gene>
    <name evidence="4" type="ORF">GCM10009039_13680</name>
</gene>
<dbReference type="Pfam" id="PF24039">
    <property type="entry name" value="DUF7348"/>
    <property type="match status" value="1"/>
</dbReference>
<dbReference type="EMBL" id="BMPG01000002">
    <property type="protein sequence ID" value="GGL56776.1"/>
    <property type="molecule type" value="Genomic_DNA"/>
</dbReference>
<dbReference type="RefSeq" id="WP_188977273.1">
    <property type="nucleotide sequence ID" value="NZ_BMPG01000002.1"/>
</dbReference>
<dbReference type="Proteomes" id="UP000607197">
    <property type="component" value="Unassembled WGS sequence"/>
</dbReference>
<comment type="caution">
    <text evidence="4">The sequence shown here is derived from an EMBL/GenBank/DDBJ whole genome shotgun (WGS) entry which is preliminary data.</text>
</comment>
<organism evidence="4 5">
    <name type="scientific">Halocalculus aciditolerans</name>
    <dbReference type="NCBI Taxonomy" id="1383812"/>
    <lineage>
        <taxon>Archaea</taxon>
        <taxon>Methanobacteriati</taxon>
        <taxon>Methanobacteriota</taxon>
        <taxon>Stenosarchaea group</taxon>
        <taxon>Halobacteria</taxon>
        <taxon>Halobacteriales</taxon>
        <taxon>Halobacteriaceae</taxon>
        <taxon>Halocalculus</taxon>
    </lineage>
</organism>
<name>A0A830F2P6_9EURY</name>
<dbReference type="Gene3D" id="3.30.1360.190">
    <property type="match status" value="1"/>
</dbReference>
<sequence>MSDPTNALFAAAPDGIDFDGLRVESSAYGYSFETPETSERGLSTPELHEIAAGDPYVENWYFWTHHVSGGPDSAQRAFLRWVEHTAELDPAERIAALDGDGLEREWGELRIHARREGGVHVYDVRHVDDARADVADLDAYADPLDARTVVKRDDDGDYRPLKTAPTLPHGWVYPTLDADELVETVEFVYPASVANWRRERDGDLDVTHWQETAGRQSGIYEIVQQLPREALEWAAEACCTDGACLKRREWDNTDDDELAVERGDGEFPCREPCSLFVTAARKFTTLEREDDHEYTFSLTPTEKEQVEGLLDAVADDTVDEIRPADLNEDANQYRARYLRAKRTTDRGLSDEPTYE</sequence>
<feature type="domain" description="DUF7348" evidence="3">
    <location>
        <begin position="2"/>
        <end position="67"/>
    </location>
</feature>
<reference evidence="4" key="2">
    <citation type="submission" date="2020-09" db="EMBL/GenBank/DDBJ databases">
        <authorList>
            <person name="Sun Q."/>
            <person name="Ohkuma M."/>
        </authorList>
    </citation>
    <scope>NUCLEOTIDE SEQUENCE</scope>
    <source>
        <strain evidence="4">JCM 19596</strain>
    </source>
</reference>
<evidence type="ECO:0000259" key="2">
    <source>
        <dbReference type="Pfam" id="PF18069"/>
    </source>
</evidence>